<evidence type="ECO:0000256" key="1">
    <source>
        <dbReference type="ARBA" id="ARBA00004456"/>
    </source>
</evidence>
<dbReference type="Pfam" id="PF03572">
    <property type="entry name" value="Peptidase_S41"/>
    <property type="match status" value="1"/>
</dbReference>
<dbReference type="InterPro" id="IPR004447">
    <property type="entry name" value="Peptidase_S41A"/>
</dbReference>
<sequence>MRLLLPFSSPLSATSSPATPQFLPELPPLSQFDYSALSKILKKSVIGTLTGALSLTLVFSSPISSVAAANDPYLSLTPPSSSFESSLNHFDSSPEDCPNEEEADTEIQDDDFKPQLVTNEGIVEEAWEIVNGAFLDTRSHSWTPETWQKQKDDILASPIKSRSKAHEVIKKMLASLGDQYTRFLSPDEFSRMSKYDITGIGINLREVSDGGGNAKLKVLGLVLDSPADIAGVKQGDEILAVNGMDVSGKSSFEVSSLLQGPSKTFVVLKVKHGKCGTVKSLKIQRQVNALTPVSYRLEKVDNGTVSVGYIRLKEFNALARKDLVIGKPFHVVTSKFSTFGPILLSTCVYTTHLFTIAAMKRLQDKGASYFVMDLRDNLGGLVQAGIETAKLFLDEGDTVIYTAGRDPEAQKTVVSDKKPLITAPLIVMVNSRTASASEIVASALHDNCKAVLVGERTYGKGLIQSVYELRDGSGVVVTIGKYVTPNHMDINGGGIEPDFRNLPAWDEVKERLSKCNILQRS</sequence>
<comment type="similarity">
    <text evidence="2">Belongs to the peptidase S41A family.</text>
</comment>
<dbReference type="SMART" id="SM00228">
    <property type="entry name" value="PDZ"/>
    <property type="match status" value="1"/>
</dbReference>
<evidence type="ECO:0000256" key="4">
    <source>
        <dbReference type="ARBA" id="ARBA00022801"/>
    </source>
</evidence>
<dbReference type="Proteomes" id="UP000694240">
    <property type="component" value="Chromosome 13"/>
</dbReference>
<dbReference type="PANTHER" id="PTHR32060">
    <property type="entry name" value="TAIL-SPECIFIC PROTEASE"/>
    <property type="match status" value="1"/>
</dbReference>
<dbReference type="SMART" id="SM00245">
    <property type="entry name" value="TSPc"/>
    <property type="match status" value="1"/>
</dbReference>
<evidence type="ECO:0000256" key="6">
    <source>
        <dbReference type="ARBA" id="ARBA00023078"/>
    </source>
</evidence>
<dbReference type="EMBL" id="JAEFBK010000013">
    <property type="protein sequence ID" value="KAG7532479.1"/>
    <property type="molecule type" value="Genomic_DNA"/>
</dbReference>
<keyword evidence="5" id="KW-0720">Serine protease</keyword>
<comment type="caution">
    <text evidence="12">The sequence shown here is derived from an EMBL/GenBank/DDBJ whole genome shotgun (WGS) entry which is preliminary data.</text>
</comment>
<keyword evidence="6" id="KW-0793">Thylakoid</keyword>
<evidence type="ECO:0000313" key="12">
    <source>
        <dbReference type="EMBL" id="KAG7532479.1"/>
    </source>
</evidence>
<keyword evidence="13" id="KW-1185">Reference proteome</keyword>
<feature type="region of interest" description="Disordered" evidence="10">
    <location>
        <begin position="85"/>
        <end position="111"/>
    </location>
</feature>
<organism evidence="12 13">
    <name type="scientific">Arabidopsis thaliana x Arabidopsis arenosa</name>
    <dbReference type="NCBI Taxonomy" id="1240361"/>
    <lineage>
        <taxon>Eukaryota</taxon>
        <taxon>Viridiplantae</taxon>
        <taxon>Streptophyta</taxon>
        <taxon>Embryophyta</taxon>
        <taxon>Tracheophyta</taxon>
        <taxon>Spermatophyta</taxon>
        <taxon>Magnoliopsida</taxon>
        <taxon>eudicotyledons</taxon>
        <taxon>Gunneridae</taxon>
        <taxon>Pentapetalae</taxon>
        <taxon>rosids</taxon>
        <taxon>malvids</taxon>
        <taxon>Brassicales</taxon>
        <taxon>Brassicaceae</taxon>
        <taxon>Camelineae</taxon>
        <taxon>Arabidopsis</taxon>
    </lineage>
</organism>
<evidence type="ECO:0000256" key="8">
    <source>
        <dbReference type="ARBA" id="ARBA00060065"/>
    </source>
</evidence>
<dbReference type="GO" id="GO:0006508">
    <property type="term" value="P:proteolysis"/>
    <property type="evidence" value="ECO:0007669"/>
    <property type="project" value="UniProtKB-KW"/>
</dbReference>
<dbReference type="GO" id="GO:0009543">
    <property type="term" value="C:chloroplast thylakoid lumen"/>
    <property type="evidence" value="ECO:0007669"/>
    <property type="project" value="UniProtKB-SubCell"/>
</dbReference>
<dbReference type="PROSITE" id="PS50106">
    <property type="entry name" value="PDZ"/>
    <property type="match status" value="1"/>
</dbReference>
<accession>A0A8T1XIT4</accession>
<gene>
    <name evidence="12" type="ORF">ISN45_Aa08g001550</name>
</gene>
<evidence type="ECO:0000256" key="5">
    <source>
        <dbReference type="ARBA" id="ARBA00022825"/>
    </source>
</evidence>
<dbReference type="InterPro" id="IPR001478">
    <property type="entry name" value="PDZ"/>
</dbReference>
<feature type="domain" description="PDZ" evidence="11">
    <location>
        <begin position="189"/>
        <end position="273"/>
    </location>
</feature>
<reference evidence="12 13" key="1">
    <citation type="submission" date="2020-12" db="EMBL/GenBank/DDBJ databases">
        <title>Concerted genomic and epigenomic changes stabilize Arabidopsis allopolyploids.</title>
        <authorList>
            <person name="Chen Z."/>
        </authorList>
    </citation>
    <scope>NUCLEOTIDE SEQUENCE [LARGE SCALE GENOMIC DNA]</scope>
    <source>
        <strain evidence="12">Allo738</strain>
        <tissue evidence="12">Leaf</tissue>
    </source>
</reference>
<proteinExistence type="inferred from homology"/>
<dbReference type="GO" id="GO:0004252">
    <property type="term" value="F:serine-type endopeptidase activity"/>
    <property type="evidence" value="ECO:0007669"/>
    <property type="project" value="UniProtKB-EC"/>
</dbReference>
<comment type="subcellular location">
    <subcellularLocation>
        <location evidence="1">Plastid</location>
        <location evidence="1">Chloroplast thylakoid lumen</location>
    </subcellularLocation>
</comment>
<evidence type="ECO:0000313" key="13">
    <source>
        <dbReference type="Proteomes" id="UP000694240"/>
    </source>
</evidence>
<dbReference type="FunFam" id="3.30.750.44:FF:000002">
    <property type="entry name" value="carboxyl-terminal-processing peptidase 2, chloroplastic"/>
    <property type="match status" value="1"/>
</dbReference>
<feature type="compositionally biased region" description="Acidic residues" evidence="10">
    <location>
        <begin position="93"/>
        <end position="109"/>
    </location>
</feature>
<comment type="catalytic activity">
    <reaction evidence="7">
        <text>The enzyme shows specific recognition of a C-terminal tripeptide, Xaa-Yaa-Zaa, in which Xaa is preferably Ala or Leu, Yaa is preferably Ala or Tyr, and Zaa is preferably Ala, but then cleaves at a variable distance from the C-terminus. A typical cleavage is -Ala-Ala-|-Arg-Ala-Ala-Lys-Glu-Asn-Tyr-Ala-Leu-Ala-Ala.</text>
        <dbReference type="EC" id="3.4.21.102"/>
    </reaction>
</comment>
<evidence type="ECO:0000259" key="11">
    <source>
        <dbReference type="PROSITE" id="PS50106"/>
    </source>
</evidence>
<dbReference type="FunFam" id="2.30.42.10:FF:000146">
    <property type="entry name" value="Carboxyl-terminal-processing peptidase 1, chloroplastic"/>
    <property type="match status" value="1"/>
</dbReference>
<dbReference type="InterPro" id="IPR041489">
    <property type="entry name" value="PDZ_6"/>
</dbReference>
<comment type="function">
    <text evidence="8">Protease involved in the C-terminal processing of the chloroplastic D1 protein of photosystem II. This proteolytic processing is necessary to allow the light-driven assembly of the tetranuclear manganese cluster, which is responsible for photosynthetic water oxidation.</text>
</comment>
<dbReference type="PANTHER" id="PTHR32060:SF31">
    <property type="entry name" value="CARBOXYL-TERMINAL-PROCESSING PEPTIDASE 1, CHLOROPLASTIC"/>
    <property type="match status" value="1"/>
</dbReference>
<evidence type="ECO:0000256" key="2">
    <source>
        <dbReference type="ARBA" id="ARBA00009179"/>
    </source>
</evidence>
<name>A0A8T1XIT4_9BRAS</name>
<evidence type="ECO:0000256" key="9">
    <source>
        <dbReference type="ARBA" id="ARBA00066637"/>
    </source>
</evidence>
<dbReference type="CDD" id="cd06782">
    <property type="entry name" value="cpPDZ_CPP-like"/>
    <property type="match status" value="1"/>
</dbReference>
<evidence type="ECO:0000256" key="7">
    <source>
        <dbReference type="ARBA" id="ARBA00051784"/>
    </source>
</evidence>
<keyword evidence="4" id="KW-0378">Hydrolase</keyword>
<dbReference type="Pfam" id="PF17820">
    <property type="entry name" value="PDZ_6"/>
    <property type="match status" value="1"/>
</dbReference>
<protein>
    <recommendedName>
        <fullName evidence="9">C-terminal processing peptidase</fullName>
        <ecNumber evidence="9">3.4.21.102</ecNumber>
    </recommendedName>
</protein>
<evidence type="ECO:0000256" key="3">
    <source>
        <dbReference type="ARBA" id="ARBA00022670"/>
    </source>
</evidence>
<keyword evidence="3" id="KW-0645">Protease</keyword>
<dbReference type="EC" id="3.4.21.102" evidence="9"/>
<dbReference type="CDD" id="cd07560">
    <property type="entry name" value="Peptidase_S41_CPP"/>
    <property type="match status" value="1"/>
</dbReference>
<evidence type="ECO:0000256" key="10">
    <source>
        <dbReference type="SAM" id="MobiDB-lite"/>
    </source>
</evidence>
<dbReference type="InterPro" id="IPR005151">
    <property type="entry name" value="Tail-specific_protease"/>
</dbReference>
<dbReference type="AlphaFoldDB" id="A0A8T1XIT4"/>